<keyword evidence="5" id="KW-1185">Reference proteome</keyword>
<dbReference type="InterPro" id="IPR014044">
    <property type="entry name" value="CAP_dom"/>
</dbReference>
<evidence type="ECO:0000256" key="1">
    <source>
        <dbReference type="SAM" id="MobiDB-lite"/>
    </source>
</evidence>
<dbReference type="Proteomes" id="UP000672032">
    <property type="component" value="Chromosome 8"/>
</dbReference>
<dbReference type="PANTHER" id="PTHR10334">
    <property type="entry name" value="CYSTEINE-RICH SECRETORY PROTEIN-RELATED"/>
    <property type="match status" value="1"/>
</dbReference>
<evidence type="ECO:0000256" key="2">
    <source>
        <dbReference type="SAM" id="SignalP"/>
    </source>
</evidence>
<feature type="compositionally biased region" description="Pro residues" evidence="1">
    <location>
        <begin position="85"/>
        <end position="96"/>
    </location>
</feature>
<dbReference type="InterPro" id="IPR035940">
    <property type="entry name" value="CAP_sf"/>
</dbReference>
<name>A0A8A3PQE1_9HELO</name>
<feature type="compositionally biased region" description="Polar residues" evidence="1">
    <location>
        <begin position="73"/>
        <end position="83"/>
    </location>
</feature>
<keyword evidence="2" id="KW-0732">Signal</keyword>
<protein>
    <recommendedName>
        <fullName evidence="3">SCP domain-containing protein</fullName>
    </recommendedName>
</protein>
<accession>A0A8A3PQE1</accession>
<feature type="region of interest" description="Disordered" evidence="1">
    <location>
        <begin position="62"/>
        <end position="211"/>
    </location>
</feature>
<reference evidence="4" key="1">
    <citation type="submission" date="2020-10" db="EMBL/GenBank/DDBJ databases">
        <title>Genome Sequence of Monilinia vaccinii-corymbosi Sheds Light on Mummy Berry Disease Infection of Blueberry and Mating Type.</title>
        <authorList>
            <person name="Yow A.G."/>
            <person name="Zhang Y."/>
            <person name="Bansal K."/>
            <person name="Eacker S.M."/>
            <person name="Sullivan S."/>
            <person name="Liachko I."/>
            <person name="Cubeta M.A."/>
            <person name="Rollins J.A."/>
            <person name="Ashrafi H."/>
        </authorList>
    </citation>
    <scope>NUCLEOTIDE SEQUENCE</scope>
    <source>
        <strain evidence="4">RL-1</strain>
    </source>
</reference>
<feature type="compositionally biased region" description="Low complexity" evidence="1">
    <location>
        <begin position="97"/>
        <end position="114"/>
    </location>
</feature>
<gene>
    <name evidence="4" type="ORF">DSL72_009307</name>
</gene>
<feature type="compositionally biased region" description="Low complexity" evidence="1">
    <location>
        <begin position="122"/>
        <end position="139"/>
    </location>
</feature>
<dbReference type="Gene3D" id="3.40.33.10">
    <property type="entry name" value="CAP"/>
    <property type="match status" value="1"/>
</dbReference>
<dbReference type="OrthoDB" id="337038at2759"/>
<dbReference type="Pfam" id="PF00188">
    <property type="entry name" value="CAP"/>
    <property type="match status" value="1"/>
</dbReference>
<feature type="compositionally biased region" description="Pro residues" evidence="1">
    <location>
        <begin position="193"/>
        <end position="205"/>
    </location>
</feature>
<evidence type="ECO:0000313" key="4">
    <source>
        <dbReference type="EMBL" id="QSZ37213.1"/>
    </source>
</evidence>
<dbReference type="PRINTS" id="PR01217">
    <property type="entry name" value="PRICHEXTENSN"/>
</dbReference>
<organism evidence="4 5">
    <name type="scientific">Monilinia vaccinii-corymbosi</name>
    <dbReference type="NCBI Taxonomy" id="61207"/>
    <lineage>
        <taxon>Eukaryota</taxon>
        <taxon>Fungi</taxon>
        <taxon>Dikarya</taxon>
        <taxon>Ascomycota</taxon>
        <taxon>Pezizomycotina</taxon>
        <taxon>Leotiomycetes</taxon>
        <taxon>Helotiales</taxon>
        <taxon>Sclerotiniaceae</taxon>
        <taxon>Monilinia</taxon>
    </lineage>
</organism>
<feature type="compositionally biased region" description="Low complexity" evidence="1">
    <location>
        <begin position="147"/>
        <end position="160"/>
    </location>
</feature>
<dbReference type="AlphaFoldDB" id="A0A8A3PQE1"/>
<proteinExistence type="predicted"/>
<feature type="chain" id="PRO_5032504833" description="SCP domain-containing protein" evidence="2">
    <location>
        <begin position="18"/>
        <end position="382"/>
    </location>
</feature>
<dbReference type="SUPFAM" id="SSF55797">
    <property type="entry name" value="PR-1-like"/>
    <property type="match status" value="1"/>
</dbReference>
<feature type="domain" description="SCP" evidence="3">
    <location>
        <begin position="224"/>
        <end position="374"/>
    </location>
</feature>
<evidence type="ECO:0000313" key="5">
    <source>
        <dbReference type="Proteomes" id="UP000672032"/>
    </source>
</evidence>
<feature type="compositionally biased region" description="Low complexity" evidence="1">
    <location>
        <begin position="168"/>
        <end position="192"/>
    </location>
</feature>
<dbReference type="InterPro" id="IPR001283">
    <property type="entry name" value="CRISP-related"/>
</dbReference>
<evidence type="ECO:0000259" key="3">
    <source>
        <dbReference type="SMART" id="SM00198"/>
    </source>
</evidence>
<dbReference type="EMBL" id="CP063412">
    <property type="protein sequence ID" value="QSZ37213.1"/>
    <property type="molecule type" value="Genomic_DNA"/>
</dbReference>
<dbReference type="SMART" id="SM00198">
    <property type="entry name" value="SCP"/>
    <property type="match status" value="1"/>
</dbReference>
<feature type="signal peptide" evidence="2">
    <location>
        <begin position="1"/>
        <end position="17"/>
    </location>
</feature>
<sequence>MRASIAIASLCAVLASASPIVKKGLTQDGPVDGECADKEVDGVNGVVGITYPAGPYAPQPPVYEAPGYYPPGQDNTPTHTTTYPPAAPAVEPPAPTTEPQAPAAEPAAEPAAPAVEPPAPTVEPQAPAVEPAAEPAAPAVEPPAPTTQPQAPAAEPAAPAVEPPAPTVEPQAPAVEPAAEPAAPAVEPAAPAVEPPAPTTQPPAAPAAEPTIKAAAQTTTQTTPVANDALTAHNDARAKHKATPMTWNQTLADYALQEGSCTKFAHDLTRGGGHYGQNIAVAGNTAAGAYTIEVALANAIKEWYDEESLYTNLYGQANPPQSVGDFLHFTQMVWQGSNELGCAVKTCGTDNSIYPGMYVWYTVCNYYPPGNVLGTFDKNVLP</sequence>